<evidence type="ECO:0000313" key="3">
    <source>
        <dbReference type="Proteomes" id="UP001162131"/>
    </source>
</evidence>
<organism evidence="2 3">
    <name type="scientific">Blepharisma stoltei</name>
    <dbReference type="NCBI Taxonomy" id="1481888"/>
    <lineage>
        <taxon>Eukaryota</taxon>
        <taxon>Sar</taxon>
        <taxon>Alveolata</taxon>
        <taxon>Ciliophora</taxon>
        <taxon>Postciliodesmatophora</taxon>
        <taxon>Heterotrichea</taxon>
        <taxon>Heterotrichida</taxon>
        <taxon>Blepharismidae</taxon>
        <taxon>Blepharisma</taxon>
    </lineage>
</organism>
<reference evidence="2" key="1">
    <citation type="submission" date="2021-09" db="EMBL/GenBank/DDBJ databases">
        <authorList>
            <consortium name="AG Swart"/>
            <person name="Singh M."/>
            <person name="Singh A."/>
            <person name="Seah K."/>
            <person name="Emmerich C."/>
        </authorList>
    </citation>
    <scope>NUCLEOTIDE SEQUENCE</scope>
    <source>
        <strain evidence="2">ATCC30299</strain>
    </source>
</reference>
<name>A0AAU9JDX4_9CILI</name>
<proteinExistence type="predicted"/>
<keyword evidence="3" id="KW-1185">Reference proteome</keyword>
<dbReference type="InterPro" id="IPR050672">
    <property type="entry name" value="FBXO45-Fsn/SPSB_families"/>
</dbReference>
<dbReference type="CDD" id="cd11709">
    <property type="entry name" value="SPRY"/>
    <property type="match status" value="1"/>
</dbReference>
<dbReference type="Gene3D" id="2.60.120.920">
    <property type="match status" value="1"/>
</dbReference>
<dbReference type="PANTHER" id="PTHR12245:SF5">
    <property type="entry name" value="SPRY DOMAIN-CONTAINING SOCS BOX PROTEIN 3"/>
    <property type="match status" value="1"/>
</dbReference>
<dbReference type="AlphaFoldDB" id="A0AAU9JDX4"/>
<gene>
    <name evidence="2" type="ORF">BSTOLATCC_MIC36263</name>
</gene>
<evidence type="ECO:0000313" key="2">
    <source>
        <dbReference type="EMBL" id="CAG9324473.1"/>
    </source>
</evidence>
<dbReference type="InterPro" id="IPR013320">
    <property type="entry name" value="ConA-like_dom_sf"/>
</dbReference>
<dbReference type="SMART" id="SM00449">
    <property type="entry name" value="SPRY"/>
    <property type="match status" value="1"/>
</dbReference>
<comment type="caution">
    <text evidence="2">The sequence shown here is derived from an EMBL/GenBank/DDBJ whole genome shotgun (WGS) entry which is preliminary data.</text>
</comment>
<sequence length="294" mass="33210">MTRQEGDNWLESTEVYTFWGYGKLLEKSATKAIVKFSWGGIGYIEPNSISNIVTIKVKCFAKVRKLLSFDWDISHNFSNLFSQLKNQYSLPPGTIIKLYYPMGSIKEIKAADSPLSLKLKSNSTFIALLRQNFYFNENKKANNIEISNNCLTASKKTEEEFETVLCNISLSSELYTWEMTIDLIVDDDDVFIGVADENVALYGHPPDVGLFWGIRCSGGKKFRPETGIEDYFGESVQTGDVVGVKLEYKGDQGWISFQKNGKDYGVAYKNVPINVYPAVSLYYKRAQVSLNCKA</sequence>
<evidence type="ECO:0000259" key="1">
    <source>
        <dbReference type="PROSITE" id="PS50188"/>
    </source>
</evidence>
<dbReference type="InterPro" id="IPR001870">
    <property type="entry name" value="B30.2/SPRY"/>
</dbReference>
<dbReference type="EMBL" id="CAJZBQ010000036">
    <property type="protein sequence ID" value="CAG9324473.1"/>
    <property type="molecule type" value="Genomic_DNA"/>
</dbReference>
<dbReference type="Proteomes" id="UP001162131">
    <property type="component" value="Unassembled WGS sequence"/>
</dbReference>
<dbReference type="PANTHER" id="PTHR12245">
    <property type="entry name" value="SPRY DOMAIN CONTAINING SOCS BOX PROTEIN"/>
    <property type="match status" value="1"/>
</dbReference>
<dbReference type="PROSITE" id="PS50188">
    <property type="entry name" value="B302_SPRY"/>
    <property type="match status" value="1"/>
</dbReference>
<dbReference type="InterPro" id="IPR003877">
    <property type="entry name" value="SPRY_dom"/>
</dbReference>
<dbReference type="InterPro" id="IPR043136">
    <property type="entry name" value="B30.2/SPRY_sf"/>
</dbReference>
<feature type="domain" description="B30.2/SPRY" evidence="1">
    <location>
        <begin position="113"/>
        <end position="294"/>
    </location>
</feature>
<protein>
    <recommendedName>
        <fullName evidence="1">B30.2/SPRY domain-containing protein</fullName>
    </recommendedName>
</protein>
<dbReference type="Pfam" id="PF00622">
    <property type="entry name" value="SPRY"/>
    <property type="match status" value="1"/>
</dbReference>
<dbReference type="SUPFAM" id="SSF49899">
    <property type="entry name" value="Concanavalin A-like lectins/glucanases"/>
    <property type="match status" value="1"/>
</dbReference>
<accession>A0AAU9JDX4</accession>